<evidence type="ECO:0000313" key="2">
    <source>
        <dbReference type="Proteomes" id="UP000009168"/>
    </source>
</evidence>
<keyword evidence="2" id="KW-1185">Reference proteome</keyword>
<reference evidence="2" key="1">
    <citation type="journal article" date="2006" name="PLoS Biol.">
        <title>Macronuclear genome sequence of the ciliate Tetrahymena thermophila, a model eukaryote.</title>
        <authorList>
            <person name="Eisen J.A."/>
            <person name="Coyne R.S."/>
            <person name="Wu M."/>
            <person name="Wu D."/>
            <person name="Thiagarajan M."/>
            <person name="Wortman J.R."/>
            <person name="Badger J.H."/>
            <person name="Ren Q."/>
            <person name="Amedeo P."/>
            <person name="Jones K.M."/>
            <person name="Tallon L.J."/>
            <person name="Delcher A.L."/>
            <person name="Salzberg S.L."/>
            <person name="Silva J.C."/>
            <person name="Haas B.J."/>
            <person name="Majoros W.H."/>
            <person name="Farzad M."/>
            <person name="Carlton J.M."/>
            <person name="Smith R.K. Jr."/>
            <person name="Garg J."/>
            <person name="Pearlman R.E."/>
            <person name="Karrer K.M."/>
            <person name="Sun L."/>
            <person name="Manning G."/>
            <person name="Elde N.C."/>
            <person name="Turkewitz A.P."/>
            <person name="Asai D.J."/>
            <person name="Wilkes D.E."/>
            <person name="Wang Y."/>
            <person name="Cai H."/>
            <person name="Collins K."/>
            <person name="Stewart B.A."/>
            <person name="Lee S.R."/>
            <person name="Wilamowska K."/>
            <person name="Weinberg Z."/>
            <person name="Ruzzo W.L."/>
            <person name="Wloga D."/>
            <person name="Gaertig J."/>
            <person name="Frankel J."/>
            <person name="Tsao C.-C."/>
            <person name="Gorovsky M.A."/>
            <person name="Keeling P.J."/>
            <person name="Waller R.F."/>
            <person name="Patron N.J."/>
            <person name="Cherry J.M."/>
            <person name="Stover N.A."/>
            <person name="Krieger C.J."/>
            <person name="del Toro C."/>
            <person name="Ryder H.F."/>
            <person name="Williamson S.C."/>
            <person name="Barbeau R.A."/>
            <person name="Hamilton E.P."/>
            <person name="Orias E."/>
        </authorList>
    </citation>
    <scope>NUCLEOTIDE SEQUENCE [LARGE SCALE GENOMIC DNA]</scope>
    <source>
        <strain evidence="2">SB210</strain>
    </source>
</reference>
<protein>
    <recommendedName>
        <fullName evidence="3">Phospholipid scramblase</fullName>
    </recommendedName>
</protein>
<sequence length="252" mass="28827">MIEGEIKHKHKSDKTKLKKHEEVQQIDEELRPLSFVNPRIQSIKGLKGVLILESQLMSNVFSWNSQNVFEIYAADENGKRLDSKSKPILYGIGMSHSSCTNCQLQSISEVAILTQISEKGSDDPYIYISKQDKCCGFSQQNVYLNKNGNQTQIASVSRNMWNDYEVTSDYINQLSLSRSIFQFYCTQKKYDVKDADGNTGIFIQQKHFCSCSNPNEYSLGFPAKYNDDQKTILLAICIYKAFSNFKKRSSKN</sequence>
<dbReference type="AlphaFoldDB" id="I7MCJ0"/>
<dbReference type="InParanoid" id="I7MCJ0"/>
<accession>I7MCJ0</accession>
<dbReference type="EMBL" id="GG662440">
    <property type="protein sequence ID" value="EAR84036.1"/>
    <property type="molecule type" value="Genomic_DNA"/>
</dbReference>
<organism evidence="1 2">
    <name type="scientific">Tetrahymena thermophila (strain SB210)</name>
    <dbReference type="NCBI Taxonomy" id="312017"/>
    <lineage>
        <taxon>Eukaryota</taxon>
        <taxon>Sar</taxon>
        <taxon>Alveolata</taxon>
        <taxon>Ciliophora</taxon>
        <taxon>Intramacronucleata</taxon>
        <taxon>Oligohymenophorea</taxon>
        <taxon>Hymenostomatida</taxon>
        <taxon>Tetrahymenina</taxon>
        <taxon>Tetrahymenidae</taxon>
        <taxon>Tetrahymena</taxon>
    </lineage>
</organism>
<dbReference type="Proteomes" id="UP000009168">
    <property type="component" value="Unassembled WGS sequence"/>
</dbReference>
<dbReference type="KEGG" id="tet:TTHERM_00760830"/>
<evidence type="ECO:0000313" key="1">
    <source>
        <dbReference type="EMBL" id="EAR84036.1"/>
    </source>
</evidence>
<dbReference type="GeneID" id="7839896"/>
<gene>
    <name evidence="1" type="ORF">TTHERM_00760830</name>
</gene>
<proteinExistence type="predicted"/>
<evidence type="ECO:0008006" key="3">
    <source>
        <dbReference type="Google" id="ProtNLM"/>
    </source>
</evidence>
<dbReference type="HOGENOM" id="CLU_1010022_0_0_1"/>
<name>I7MCJ0_TETTS</name>
<dbReference type="RefSeq" id="XP_001031699.1">
    <property type="nucleotide sequence ID" value="XM_001031699.1"/>
</dbReference>